<evidence type="ECO:0000313" key="2">
    <source>
        <dbReference type="Proteomes" id="UP001060085"/>
    </source>
</evidence>
<dbReference type="EMBL" id="CM044705">
    <property type="protein sequence ID" value="KAI5661803.1"/>
    <property type="molecule type" value="Genomic_DNA"/>
</dbReference>
<dbReference type="Proteomes" id="UP001060085">
    <property type="component" value="Linkage Group LG05"/>
</dbReference>
<proteinExistence type="predicted"/>
<accession>A0ACC0APD0</accession>
<organism evidence="1 2">
    <name type="scientific">Catharanthus roseus</name>
    <name type="common">Madagascar periwinkle</name>
    <name type="synonym">Vinca rosea</name>
    <dbReference type="NCBI Taxonomy" id="4058"/>
    <lineage>
        <taxon>Eukaryota</taxon>
        <taxon>Viridiplantae</taxon>
        <taxon>Streptophyta</taxon>
        <taxon>Embryophyta</taxon>
        <taxon>Tracheophyta</taxon>
        <taxon>Spermatophyta</taxon>
        <taxon>Magnoliopsida</taxon>
        <taxon>eudicotyledons</taxon>
        <taxon>Gunneridae</taxon>
        <taxon>Pentapetalae</taxon>
        <taxon>asterids</taxon>
        <taxon>lamiids</taxon>
        <taxon>Gentianales</taxon>
        <taxon>Apocynaceae</taxon>
        <taxon>Rauvolfioideae</taxon>
        <taxon>Vinceae</taxon>
        <taxon>Catharanthinae</taxon>
        <taxon>Catharanthus</taxon>
    </lineage>
</organism>
<name>A0ACC0APD0_CATRO</name>
<reference evidence="2" key="1">
    <citation type="journal article" date="2023" name="Nat. Plants">
        <title>Single-cell RNA sequencing provides a high-resolution roadmap for understanding the multicellular compartmentation of specialized metabolism.</title>
        <authorList>
            <person name="Sun S."/>
            <person name="Shen X."/>
            <person name="Li Y."/>
            <person name="Li Y."/>
            <person name="Wang S."/>
            <person name="Li R."/>
            <person name="Zhang H."/>
            <person name="Shen G."/>
            <person name="Guo B."/>
            <person name="Wei J."/>
            <person name="Xu J."/>
            <person name="St-Pierre B."/>
            <person name="Chen S."/>
            <person name="Sun C."/>
        </authorList>
    </citation>
    <scope>NUCLEOTIDE SEQUENCE [LARGE SCALE GENOMIC DNA]</scope>
</reference>
<keyword evidence="2" id="KW-1185">Reference proteome</keyword>
<comment type="caution">
    <text evidence="1">The sequence shown here is derived from an EMBL/GenBank/DDBJ whole genome shotgun (WGS) entry which is preliminary data.</text>
</comment>
<gene>
    <name evidence="1" type="ORF">M9H77_21126</name>
</gene>
<protein>
    <submittedName>
        <fullName evidence="1">Uncharacterized protein</fullName>
    </submittedName>
</protein>
<evidence type="ECO:0000313" key="1">
    <source>
        <dbReference type="EMBL" id="KAI5661803.1"/>
    </source>
</evidence>
<sequence>MNNLRLLFKRGKKEGTDEPHFSLITASTTMGSPSHSQQEVNPQSQEQGEEELAEELPQTLDSVKPTVQSDATKSPRADPDHEVILDQREEEEAADEDQENSGMLSSAFSAPSIGSNVSHLTMTPSPCPPTKRGNKGKRVHTKKQKAIDKKVQTLLEKLNPIPFIPSKILDFAKHEKLLKRLGLWDFVHIEFDRDIRVDLIAQLVINYDNKRYSSSVNGSRIQVTKAELAKAFNFKSKVPKVPVKKDNSYNVVVDGVDLDEEAFSEESITFLEDFVSNWVLLHEDAWIMPSQVLTWTKAIKDGHPEKVDWVTLFWSMIREELKKGEQLVDCYYVSHLQYLIKSQKKELFWRDEAEVGSRDEPERVDLGDEPERVDLGDDPEKVDFGDEPEKVDLSEEVKEEDGGANEDNVKTGSGCEVPEEEDGKFPGPNVELTLGQDAGEEEMRDANMVDIEDAKEDAEEQDHENSHWLLDGKNNAGQHFMQRCSVEESKGLDSLQEGKEEGHQMEVEDEEGEEADDGFDVVTGEFAVGGEGLTGNFLQAMETTQIAFGSQGQLHDQSSVDLLESRNDLQHMSTGGPSYYIHNGKRAIGHEHEIAHHSLNGSNKRLRTDGPWDHRPLDFGTCMDQMQHLVESARMMYEEKKQVLEDSNLQKQILVNEMQKRDAVIEHLHKTKCEEVQKRDVEIFRLQRELYLMGKLLEEYREALKESDSEFAEYRQRYQLAEEPIYQDAGPGGVMMSTAEIEKQRLQQEEYRNNCLLLEQKAKEIEEAFALQFGEHLDKVTCFDRRLAGLESGFKVLRDLHTKCKVSEMEKIPEAAECPPSE</sequence>